<keyword evidence="2" id="KW-0805">Transcription regulation</keyword>
<dbReference type="InterPro" id="IPR036390">
    <property type="entry name" value="WH_DNA-bd_sf"/>
</dbReference>
<dbReference type="Pfam" id="PF03466">
    <property type="entry name" value="LysR_substrate"/>
    <property type="match status" value="1"/>
</dbReference>
<keyword evidence="4" id="KW-0804">Transcription</keyword>
<evidence type="ECO:0000256" key="2">
    <source>
        <dbReference type="ARBA" id="ARBA00023015"/>
    </source>
</evidence>
<proteinExistence type="inferred from homology"/>
<name>A0A5N3S295_9VIBR</name>
<dbReference type="PROSITE" id="PS50931">
    <property type="entry name" value="HTH_LYSR"/>
    <property type="match status" value="1"/>
</dbReference>
<dbReference type="InterPro" id="IPR005119">
    <property type="entry name" value="LysR_subst-bd"/>
</dbReference>
<dbReference type="Pfam" id="PF00126">
    <property type="entry name" value="HTH_1"/>
    <property type="match status" value="1"/>
</dbReference>
<feature type="domain" description="HTH lysR-type" evidence="5">
    <location>
        <begin position="6"/>
        <end position="63"/>
    </location>
</feature>
<evidence type="ECO:0000256" key="1">
    <source>
        <dbReference type="ARBA" id="ARBA00009437"/>
    </source>
</evidence>
<evidence type="ECO:0000256" key="3">
    <source>
        <dbReference type="ARBA" id="ARBA00023125"/>
    </source>
</evidence>
<protein>
    <submittedName>
        <fullName evidence="6">LysR family transcriptional regulator</fullName>
    </submittedName>
</protein>
<keyword evidence="3" id="KW-0238">DNA-binding</keyword>
<evidence type="ECO:0000259" key="5">
    <source>
        <dbReference type="PROSITE" id="PS50931"/>
    </source>
</evidence>
<dbReference type="CDD" id="cd08422">
    <property type="entry name" value="PBP2_CrgA_like"/>
    <property type="match status" value="1"/>
</dbReference>
<evidence type="ECO:0000256" key="4">
    <source>
        <dbReference type="ARBA" id="ARBA00023163"/>
    </source>
</evidence>
<dbReference type="PANTHER" id="PTHR30537">
    <property type="entry name" value="HTH-TYPE TRANSCRIPTIONAL REGULATOR"/>
    <property type="match status" value="1"/>
</dbReference>
<organism evidence="6 7">
    <name type="scientific">Vibrio fortis</name>
    <dbReference type="NCBI Taxonomy" id="212667"/>
    <lineage>
        <taxon>Bacteria</taxon>
        <taxon>Pseudomonadati</taxon>
        <taxon>Pseudomonadota</taxon>
        <taxon>Gammaproteobacteria</taxon>
        <taxon>Vibrionales</taxon>
        <taxon>Vibrionaceae</taxon>
        <taxon>Vibrio</taxon>
    </lineage>
</organism>
<dbReference type="AlphaFoldDB" id="A0A5N3S295"/>
<dbReference type="SUPFAM" id="SSF53850">
    <property type="entry name" value="Periplasmic binding protein-like II"/>
    <property type="match status" value="1"/>
</dbReference>
<sequence length="301" mass="34023">MSETNLDLKLLMVFVDVVDAGSFTAAANMRDTDVAYISRQIKKLEQGLGSVLFNRSTRSLSLTSLGNATYQDACKIKALSQNIVESANLEQETIQGTVRVTCGYYLGRRYVFPVLEKISDQFSKLTIEFELNDDQVDLIRQRFDLSLRVWKPRDTNLVAQKLHSFSFKLVATPSFIAQHGVPPSLDDLASLPSVLYARQEHSNKQFSYYDSEGVIRSHRLESNLLLSDAELIVQSVLRGSRYGIFPTFMIQEHLESGELIELLPEIEIASDEGIYLVYPTKTKTKAVELVIDELKRQISFP</sequence>
<dbReference type="RefSeq" id="WP_150897591.1">
    <property type="nucleotide sequence ID" value="NZ_VXDD01000005.1"/>
</dbReference>
<dbReference type="PANTHER" id="PTHR30537:SF66">
    <property type="entry name" value="IRON-REGULATED VIRULENCE REGULATORY PROTEIN IRGB"/>
    <property type="match status" value="1"/>
</dbReference>
<dbReference type="GO" id="GO:0006351">
    <property type="term" value="P:DNA-templated transcription"/>
    <property type="evidence" value="ECO:0007669"/>
    <property type="project" value="TreeGrafter"/>
</dbReference>
<dbReference type="InterPro" id="IPR036388">
    <property type="entry name" value="WH-like_DNA-bd_sf"/>
</dbReference>
<dbReference type="Proteomes" id="UP000326687">
    <property type="component" value="Unassembled WGS sequence"/>
</dbReference>
<comment type="similarity">
    <text evidence="1">Belongs to the LysR transcriptional regulatory family.</text>
</comment>
<dbReference type="Gene3D" id="1.10.10.10">
    <property type="entry name" value="Winged helix-like DNA-binding domain superfamily/Winged helix DNA-binding domain"/>
    <property type="match status" value="1"/>
</dbReference>
<dbReference type="SUPFAM" id="SSF46785">
    <property type="entry name" value="Winged helix' DNA-binding domain"/>
    <property type="match status" value="1"/>
</dbReference>
<dbReference type="EMBL" id="VXDD01000005">
    <property type="protein sequence ID" value="KAB0300185.1"/>
    <property type="molecule type" value="Genomic_DNA"/>
</dbReference>
<dbReference type="GO" id="GO:0003700">
    <property type="term" value="F:DNA-binding transcription factor activity"/>
    <property type="evidence" value="ECO:0007669"/>
    <property type="project" value="InterPro"/>
</dbReference>
<evidence type="ECO:0000313" key="6">
    <source>
        <dbReference type="EMBL" id="KAB0300185.1"/>
    </source>
</evidence>
<dbReference type="Gene3D" id="3.40.190.290">
    <property type="match status" value="1"/>
</dbReference>
<accession>A0A5N3S295</accession>
<dbReference type="InterPro" id="IPR058163">
    <property type="entry name" value="LysR-type_TF_proteobact-type"/>
</dbReference>
<dbReference type="GO" id="GO:0043565">
    <property type="term" value="F:sequence-specific DNA binding"/>
    <property type="evidence" value="ECO:0007669"/>
    <property type="project" value="TreeGrafter"/>
</dbReference>
<comment type="caution">
    <text evidence="6">The sequence shown here is derived from an EMBL/GenBank/DDBJ whole genome shotgun (WGS) entry which is preliminary data.</text>
</comment>
<dbReference type="InterPro" id="IPR000847">
    <property type="entry name" value="LysR_HTH_N"/>
</dbReference>
<evidence type="ECO:0000313" key="7">
    <source>
        <dbReference type="Proteomes" id="UP000326687"/>
    </source>
</evidence>
<gene>
    <name evidence="6" type="ORF">F2Z80_24115</name>
</gene>
<reference evidence="6 7" key="1">
    <citation type="submission" date="2019-09" db="EMBL/GenBank/DDBJ databases">
        <title>Vibrio Fortis S7-72.</title>
        <authorList>
            <person name="Das S.K."/>
        </authorList>
    </citation>
    <scope>NUCLEOTIDE SEQUENCE [LARGE SCALE GENOMIC DNA]</scope>
    <source>
        <strain evidence="6 7">S7-72</strain>
    </source>
</reference>